<feature type="transmembrane region" description="Helical" evidence="1">
    <location>
        <begin position="7"/>
        <end position="24"/>
    </location>
</feature>
<feature type="transmembrane region" description="Helical" evidence="1">
    <location>
        <begin position="80"/>
        <end position="99"/>
    </location>
</feature>
<dbReference type="PATRIC" id="fig|479117.4.peg.1219"/>
<organism evidence="2 3">
    <name type="scientific">Brevibacterium ravenspurgense</name>
    <dbReference type="NCBI Taxonomy" id="479117"/>
    <lineage>
        <taxon>Bacteria</taxon>
        <taxon>Bacillati</taxon>
        <taxon>Actinomycetota</taxon>
        <taxon>Actinomycetes</taxon>
        <taxon>Micrococcales</taxon>
        <taxon>Brevibacteriaceae</taxon>
        <taxon>Brevibacterium</taxon>
    </lineage>
</organism>
<feature type="transmembrane region" description="Helical" evidence="1">
    <location>
        <begin position="258"/>
        <end position="278"/>
    </location>
</feature>
<reference evidence="2 3" key="1">
    <citation type="submission" date="2016-01" db="EMBL/GenBank/DDBJ databases">
        <title>Use of Whole Genome Sequencing to ascertain that Brevibacterium massiliense (Roux, Raoult 2009) is a later heterotypic synonym of Brevibacterium ravenspurgense (Mages 2008).</title>
        <authorList>
            <person name="Bernier A.-M."/>
            <person name="Burdz T."/>
            <person name="Huynh C."/>
            <person name="Pachecho A.L."/>
            <person name="Wiebe D."/>
            <person name="Bonner C."/>
            <person name="Bernard K."/>
        </authorList>
    </citation>
    <scope>NUCLEOTIDE SEQUENCE [LARGE SCALE GENOMIC DNA]</scope>
    <source>
        <strain evidence="2 3">CCUG56047</strain>
    </source>
</reference>
<comment type="caution">
    <text evidence="2">The sequence shown here is derived from an EMBL/GenBank/DDBJ whole genome shotgun (WGS) entry which is preliminary data.</text>
</comment>
<dbReference type="RefSeq" id="WP_062021375.1">
    <property type="nucleotide sequence ID" value="NZ_LQQC01000010.1"/>
</dbReference>
<dbReference type="PANTHER" id="PTHR34821">
    <property type="entry name" value="INNER MEMBRANE PROTEIN YDCZ"/>
    <property type="match status" value="1"/>
</dbReference>
<feature type="transmembrane region" description="Helical" evidence="1">
    <location>
        <begin position="36"/>
        <end position="59"/>
    </location>
</feature>
<evidence type="ECO:0000256" key="1">
    <source>
        <dbReference type="SAM" id="Phobius"/>
    </source>
</evidence>
<dbReference type="InterPro" id="IPR006750">
    <property type="entry name" value="YdcZ"/>
</dbReference>
<keyword evidence="3" id="KW-1185">Reference proteome</keyword>
<evidence type="ECO:0008006" key="4">
    <source>
        <dbReference type="Google" id="ProtNLM"/>
    </source>
</evidence>
<feature type="transmembrane region" description="Helical" evidence="1">
    <location>
        <begin position="284"/>
        <end position="304"/>
    </location>
</feature>
<evidence type="ECO:0000313" key="3">
    <source>
        <dbReference type="Proteomes" id="UP000243589"/>
    </source>
</evidence>
<keyword evidence="1" id="KW-0472">Membrane</keyword>
<feature type="transmembrane region" description="Helical" evidence="1">
    <location>
        <begin position="105"/>
        <end position="126"/>
    </location>
</feature>
<feature type="transmembrane region" description="Helical" evidence="1">
    <location>
        <begin position="165"/>
        <end position="184"/>
    </location>
</feature>
<dbReference type="EMBL" id="LQQC01000010">
    <property type="protein sequence ID" value="KXZ58186.1"/>
    <property type="molecule type" value="Genomic_DNA"/>
</dbReference>
<name>A0A150H7W2_9MICO</name>
<gene>
    <name evidence="2" type="ORF">Bravens_01224</name>
</gene>
<dbReference type="GO" id="GO:0005886">
    <property type="term" value="C:plasma membrane"/>
    <property type="evidence" value="ECO:0007669"/>
    <property type="project" value="TreeGrafter"/>
</dbReference>
<dbReference type="PANTHER" id="PTHR34821:SF2">
    <property type="entry name" value="INNER MEMBRANE PROTEIN YDCZ"/>
    <property type="match status" value="1"/>
</dbReference>
<keyword evidence="1" id="KW-0812">Transmembrane</keyword>
<evidence type="ECO:0000313" key="2">
    <source>
        <dbReference type="EMBL" id="KXZ58186.1"/>
    </source>
</evidence>
<accession>A0A150H7W2</accession>
<keyword evidence="1" id="KW-1133">Transmembrane helix</keyword>
<sequence length="324" mass="32729">MRSGANLLYILPAIATGLAVSLQGKYNGELTVEIGHWIYSAAVSFGGGLIIIAAVTAALPAGRRAIATTIKLLRSGEFPWWMCLGGLGGATIVIAQGVTVPAFGVAVFTMSFTSGQLLGALVVDSTRLPAGGPKPITLGRLVGVAVVLAGVAIMSAGAVTSGLQWWIPLVPFASGVLTGLQHAFNGRLSAASGSALAATTMNFVVGFTALAVACAVVFASGTPPLRFPPEPLLYSGGVFGVAFILVSALIVPRLGVLILSLSTLVGNMGGSLIIDALAGNEQAFTITALTSIALVVLGVVIATLPGRPVFGGRRAVRARIDVEG</sequence>
<feature type="transmembrane region" description="Helical" evidence="1">
    <location>
        <begin position="196"/>
        <end position="220"/>
    </location>
</feature>
<protein>
    <recommendedName>
        <fullName evidence="4">EamA-like transporter family protein</fullName>
    </recommendedName>
</protein>
<proteinExistence type="predicted"/>
<dbReference type="Proteomes" id="UP000243589">
    <property type="component" value="Unassembled WGS sequence"/>
</dbReference>
<feature type="transmembrane region" description="Helical" evidence="1">
    <location>
        <begin position="232"/>
        <end position="251"/>
    </location>
</feature>
<feature type="transmembrane region" description="Helical" evidence="1">
    <location>
        <begin position="138"/>
        <end position="159"/>
    </location>
</feature>
<dbReference type="Pfam" id="PF04657">
    <property type="entry name" value="DMT_YdcZ"/>
    <property type="match status" value="2"/>
</dbReference>
<dbReference type="AlphaFoldDB" id="A0A150H7W2"/>